<gene>
    <name evidence="2" type="ORF">B0H98_10352</name>
</gene>
<dbReference type="PANTHER" id="PTHR43194">
    <property type="entry name" value="HYDROLASE ALPHA/BETA FOLD FAMILY"/>
    <property type="match status" value="1"/>
</dbReference>
<dbReference type="PANTHER" id="PTHR43194:SF2">
    <property type="entry name" value="PEROXISOMAL MEMBRANE PROTEIN LPX1"/>
    <property type="match status" value="1"/>
</dbReference>
<proteinExistence type="predicted"/>
<name>A0A2T0V4L1_9GAMM</name>
<sequence>MTSATTPTMTTTPARPRLVFAHANGFPGLSYRSLLAPLADTFEVTPLDRLGHHPDYPVNHNWANLVDELLSYLPDTGAPLLGVGHSLGGTLMAMAADKQPDRFCGVIMLDPPLMLGPDAWAMKAAKRFGFIDRITPAGKTQGRRSVWPSREVMASYLSRRGLFRRFTPDALNDYIEAGTRLLEDGSAELTFDPRIEVEIFRHLPDHLSRLPSRVGVPLELVAGQESHLLTASRIKRLRRNGLKVAQVPGTHMFPMEHPDETRAAILAAWQRLSRTSASPSHTA</sequence>
<dbReference type="InterPro" id="IPR000073">
    <property type="entry name" value="AB_hydrolase_1"/>
</dbReference>
<dbReference type="Gene3D" id="3.40.50.1820">
    <property type="entry name" value="alpha/beta hydrolase"/>
    <property type="match status" value="1"/>
</dbReference>
<feature type="domain" description="AB hydrolase-1" evidence="1">
    <location>
        <begin position="18"/>
        <end position="263"/>
    </location>
</feature>
<dbReference type="EMBL" id="PVTK01000003">
    <property type="protein sequence ID" value="PRY65112.1"/>
    <property type="molecule type" value="Genomic_DNA"/>
</dbReference>
<evidence type="ECO:0000313" key="3">
    <source>
        <dbReference type="Proteomes" id="UP000237647"/>
    </source>
</evidence>
<dbReference type="AlphaFoldDB" id="A0A2T0V4L1"/>
<dbReference type="Proteomes" id="UP000237647">
    <property type="component" value="Unassembled WGS sequence"/>
</dbReference>
<evidence type="ECO:0000313" key="2">
    <source>
        <dbReference type="EMBL" id="PRY65112.1"/>
    </source>
</evidence>
<dbReference type="InterPro" id="IPR050228">
    <property type="entry name" value="Carboxylesterase_BioH"/>
</dbReference>
<keyword evidence="3" id="KW-1185">Reference proteome</keyword>
<comment type="caution">
    <text evidence="2">The sequence shown here is derived from an EMBL/GenBank/DDBJ whole genome shotgun (WGS) entry which is preliminary data.</text>
</comment>
<dbReference type="Pfam" id="PF12697">
    <property type="entry name" value="Abhydrolase_6"/>
    <property type="match status" value="1"/>
</dbReference>
<evidence type="ECO:0000259" key="1">
    <source>
        <dbReference type="Pfam" id="PF12697"/>
    </source>
</evidence>
<accession>A0A2T0V4L1</accession>
<dbReference type="SUPFAM" id="SSF53474">
    <property type="entry name" value="alpha/beta-Hydrolases"/>
    <property type="match status" value="1"/>
</dbReference>
<reference evidence="2 3" key="1">
    <citation type="submission" date="2018-03" db="EMBL/GenBank/DDBJ databases">
        <title>Genomic Encyclopedia of Type Strains, Phase III (KMG-III): the genomes of soil and plant-associated and newly described type strains.</title>
        <authorList>
            <person name="Whitman W."/>
        </authorList>
    </citation>
    <scope>NUCLEOTIDE SEQUENCE [LARGE SCALE GENOMIC DNA]</scope>
    <source>
        <strain evidence="2 3">CGMCC 1.12152</strain>
    </source>
</reference>
<protein>
    <submittedName>
        <fullName evidence="2">Pimeloyl-ACP methyl ester carboxylesterase</fullName>
    </submittedName>
</protein>
<dbReference type="InterPro" id="IPR029058">
    <property type="entry name" value="AB_hydrolase_fold"/>
</dbReference>
<organism evidence="2 3">
    <name type="scientific">Vreelandella songnenensis</name>
    <dbReference type="NCBI Taxonomy" id="1176243"/>
    <lineage>
        <taxon>Bacteria</taxon>
        <taxon>Pseudomonadati</taxon>
        <taxon>Pseudomonadota</taxon>
        <taxon>Gammaproteobacteria</taxon>
        <taxon>Oceanospirillales</taxon>
        <taxon>Halomonadaceae</taxon>
        <taxon>Vreelandella</taxon>
    </lineage>
</organism>